<organism evidence="2">
    <name type="scientific">Arundo donax</name>
    <name type="common">Giant reed</name>
    <name type="synonym">Donax arundinaceus</name>
    <dbReference type="NCBI Taxonomy" id="35708"/>
    <lineage>
        <taxon>Eukaryota</taxon>
        <taxon>Viridiplantae</taxon>
        <taxon>Streptophyta</taxon>
        <taxon>Embryophyta</taxon>
        <taxon>Tracheophyta</taxon>
        <taxon>Spermatophyta</taxon>
        <taxon>Magnoliopsida</taxon>
        <taxon>Liliopsida</taxon>
        <taxon>Poales</taxon>
        <taxon>Poaceae</taxon>
        <taxon>PACMAD clade</taxon>
        <taxon>Arundinoideae</taxon>
        <taxon>Arundineae</taxon>
        <taxon>Arundo</taxon>
    </lineage>
</organism>
<evidence type="ECO:0000256" key="1">
    <source>
        <dbReference type="SAM" id="MobiDB-lite"/>
    </source>
</evidence>
<reference evidence="2" key="2">
    <citation type="journal article" date="2015" name="Data Brief">
        <title>Shoot transcriptome of the giant reed, Arundo donax.</title>
        <authorList>
            <person name="Barrero R.A."/>
            <person name="Guerrero F.D."/>
            <person name="Moolhuijzen P."/>
            <person name="Goolsby J.A."/>
            <person name="Tidwell J."/>
            <person name="Bellgard S.E."/>
            <person name="Bellgard M.I."/>
        </authorList>
    </citation>
    <scope>NUCLEOTIDE SEQUENCE</scope>
    <source>
        <tissue evidence="2">Shoot tissue taken approximately 20 cm above the soil surface</tissue>
    </source>
</reference>
<dbReference type="AlphaFoldDB" id="A0A0A9BAD8"/>
<evidence type="ECO:0000313" key="2">
    <source>
        <dbReference type="EMBL" id="JAD56282.1"/>
    </source>
</evidence>
<proteinExistence type="predicted"/>
<reference evidence="2" key="1">
    <citation type="submission" date="2014-09" db="EMBL/GenBank/DDBJ databases">
        <authorList>
            <person name="Magalhaes I.L.F."/>
            <person name="Oliveira U."/>
            <person name="Santos F.R."/>
            <person name="Vidigal T.H.D.A."/>
            <person name="Brescovit A.D."/>
            <person name="Santos A.J."/>
        </authorList>
    </citation>
    <scope>NUCLEOTIDE SEQUENCE</scope>
    <source>
        <tissue evidence="2">Shoot tissue taken approximately 20 cm above the soil surface</tissue>
    </source>
</reference>
<accession>A0A0A9BAD8</accession>
<protein>
    <submittedName>
        <fullName evidence="2">Uncharacterized protein</fullName>
    </submittedName>
</protein>
<sequence length="53" mass="5975">MTGQKGMNQKSKRSNHNGTKNSGNKSWSSGRRCMFKAKHERTNEIHKAKGPCN</sequence>
<dbReference type="EMBL" id="GBRH01241613">
    <property type="protein sequence ID" value="JAD56282.1"/>
    <property type="molecule type" value="Transcribed_RNA"/>
</dbReference>
<name>A0A0A9BAD8_ARUDO</name>
<feature type="compositionally biased region" description="Polar residues" evidence="1">
    <location>
        <begin position="16"/>
        <end position="29"/>
    </location>
</feature>
<feature type="region of interest" description="Disordered" evidence="1">
    <location>
        <begin position="1"/>
        <end position="31"/>
    </location>
</feature>